<dbReference type="AlphaFoldDB" id="A0AAE1TNY8"/>
<organism evidence="2 3">
    <name type="scientific">Petrolisthes manimaculis</name>
    <dbReference type="NCBI Taxonomy" id="1843537"/>
    <lineage>
        <taxon>Eukaryota</taxon>
        <taxon>Metazoa</taxon>
        <taxon>Ecdysozoa</taxon>
        <taxon>Arthropoda</taxon>
        <taxon>Crustacea</taxon>
        <taxon>Multicrustacea</taxon>
        <taxon>Malacostraca</taxon>
        <taxon>Eumalacostraca</taxon>
        <taxon>Eucarida</taxon>
        <taxon>Decapoda</taxon>
        <taxon>Pleocyemata</taxon>
        <taxon>Anomura</taxon>
        <taxon>Galatheoidea</taxon>
        <taxon>Porcellanidae</taxon>
        <taxon>Petrolisthes</taxon>
    </lineage>
</organism>
<proteinExistence type="predicted"/>
<gene>
    <name evidence="2" type="ORF">Pmani_036909</name>
</gene>
<sequence>MSACSVDVFKRHLDNFLQNRQQKIPNTSPPPCPRTRTSETWLHYNKLKHHIPLYLRQNKVTAALCVAVLAEDVSPKSSQRSRKVSSSKNREILR</sequence>
<feature type="region of interest" description="Disordered" evidence="1">
    <location>
        <begin position="73"/>
        <end position="94"/>
    </location>
</feature>
<comment type="caution">
    <text evidence="2">The sequence shown here is derived from an EMBL/GenBank/DDBJ whole genome shotgun (WGS) entry which is preliminary data.</text>
</comment>
<dbReference type="Proteomes" id="UP001292094">
    <property type="component" value="Unassembled WGS sequence"/>
</dbReference>
<evidence type="ECO:0000313" key="3">
    <source>
        <dbReference type="Proteomes" id="UP001292094"/>
    </source>
</evidence>
<keyword evidence="3" id="KW-1185">Reference proteome</keyword>
<dbReference type="EMBL" id="JAWZYT010005581">
    <property type="protein sequence ID" value="KAK4290179.1"/>
    <property type="molecule type" value="Genomic_DNA"/>
</dbReference>
<protein>
    <submittedName>
        <fullName evidence="2">Uncharacterized protein</fullName>
    </submittedName>
</protein>
<evidence type="ECO:0000256" key="1">
    <source>
        <dbReference type="SAM" id="MobiDB-lite"/>
    </source>
</evidence>
<name>A0AAE1TNY8_9EUCA</name>
<reference evidence="2" key="1">
    <citation type="submission" date="2023-11" db="EMBL/GenBank/DDBJ databases">
        <title>Genome assemblies of two species of porcelain crab, Petrolisthes cinctipes and Petrolisthes manimaculis (Anomura: Porcellanidae).</title>
        <authorList>
            <person name="Angst P."/>
        </authorList>
    </citation>
    <scope>NUCLEOTIDE SEQUENCE</scope>
    <source>
        <strain evidence="2">PB745_02</strain>
        <tissue evidence="2">Gill</tissue>
    </source>
</reference>
<evidence type="ECO:0000313" key="2">
    <source>
        <dbReference type="EMBL" id="KAK4290179.1"/>
    </source>
</evidence>
<accession>A0AAE1TNY8</accession>